<reference evidence="6" key="1">
    <citation type="submission" date="2020-05" db="EMBL/GenBank/DDBJ databases">
        <title>Complete genome sequence of Bradyrhizobium diazoefficiens XF2 isolated from soybean nodule.</title>
        <authorList>
            <person name="Noda R."/>
            <person name="Kakizaki K."/>
            <person name="Minamisawa K."/>
        </authorList>
    </citation>
    <scope>NUCLEOTIDE SEQUENCE</scope>
    <source>
        <strain evidence="6">XF2</strain>
    </source>
</reference>
<accession>A0A809XH81</accession>
<proteinExistence type="inferred from homology"/>
<comment type="similarity">
    <text evidence="1">Belongs to the 'phage' integrase family.</text>
</comment>
<evidence type="ECO:0000259" key="5">
    <source>
        <dbReference type="Pfam" id="PF13356"/>
    </source>
</evidence>
<evidence type="ECO:0000313" key="6">
    <source>
        <dbReference type="EMBL" id="BCE27386.1"/>
    </source>
</evidence>
<dbReference type="Gene3D" id="3.30.160.390">
    <property type="entry name" value="Integrase, DNA-binding domain"/>
    <property type="match status" value="1"/>
</dbReference>
<dbReference type="PANTHER" id="PTHR30629">
    <property type="entry name" value="PROPHAGE INTEGRASE"/>
    <property type="match status" value="1"/>
</dbReference>
<dbReference type="GO" id="GO:0015074">
    <property type="term" value="P:DNA integration"/>
    <property type="evidence" value="ECO:0007669"/>
    <property type="project" value="UniProtKB-KW"/>
</dbReference>
<dbReference type="EMBL" id="AP023092">
    <property type="protein sequence ID" value="BCE27386.1"/>
    <property type="molecule type" value="Genomic_DNA"/>
</dbReference>
<keyword evidence="3" id="KW-0233">DNA recombination</keyword>
<dbReference type="InterPro" id="IPR013762">
    <property type="entry name" value="Integrase-like_cat_sf"/>
</dbReference>
<evidence type="ECO:0000256" key="4">
    <source>
        <dbReference type="SAM" id="MobiDB-lite"/>
    </source>
</evidence>
<gene>
    <name evidence="6" type="ORF">XF2B_11550</name>
</gene>
<dbReference type="InterPro" id="IPR038488">
    <property type="entry name" value="Integrase_DNA-bd_sf"/>
</dbReference>
<dbReference type="InterPro" id="IPR050808">
    <property type="entry name" value="Phage_Integrase"/>
</dbReference>
<evidence type="ECO:0000256" key="2">
    <source>
        <dbReference type="ARBA" id="ARBA00022908"/>
    </source>
</evidence>
<dbReference type="Pfam" id="PF13356">
    <property type="entry name" value="Arm-DNA-bind_3"/>
    <property type="match status" value="1"/>
</dbReference>
<feature type="compositionally biased region" description="Basic residues" evidence="4">
    <location>
        <begin position="455"/>
        <end position="465"/>
    </location>
</feature>
<dbReference type="GO" id="GO:0003677">
    <property type="term" value="F:DNA binding"/>
    <property type="evidence" value="ECO:0007669"/>
    <property type="project" value="InterPro"/>
</dbReference>
<dbReference type="InterPro" id="IPR011010">
    <property type="entry name" value="DNA_brk_join_enz"/>
</dbReference>
<organism evidence="6">
    <name type="scientific">Bradyrhizobium diazoefficiens</name>
    <dbReference type="NCBI Taxonomy" id="1355477"/>
    <lineage>
        <taxon>Bacteria</taxon>
        <taxon>Pseudomonadati</taxon>
        <taxon>Pseudomonadota</taxon>
        <taxon>Alphaproteobacteria</taxon>
        <taxon>Hyphomicrobiales</taxon>
        <taxon>Nitrobacteraceae</taxon>
        <taxon>Bradyrhizobium</taxon>
    </lineage>
</organism>
<sequence>MAVRKPRKAPERAPRKLTDDHIEALREFADSDVADRRNLGSEAERSEGVEYPDSIVKGLFVFVGANRTVWRFRRRRREKGVRTTIFRTLGEWPMMNTEDARKAAEIAVGNVHSGEAAPNKRSSIRFEIAFAAYLEYLKSKAEKRGKPPRWYYNVKKLGDGIILPKFAKWTLAEMAMSPGAVSSWHAEVTKKNGPVSANHCARVIRATYKRASRLDVSLPQRLPTSAVEFNEETAKQNALPFKSFPARLKAWRKIDNAIRQAYHLTGLLVGPRPGELARLRWEAYADNERTLVIAKAKAGKDIVIPVSDEIVAALKMAREAAEAWGYSVTPDALMFPGCAQAGHRDDLPARGNMLRHTYSTVAADLGIDELIRHFLMGHAPEGISQKYIATLILANGPKMREEQNRMSRRMVELLGLSARTFKAEIDAGLVQSAKAAKGRAEDATKALARAQRASVRSRRERARTR</sequence>
<dbReference type="SUPFAM" id="SSF56349">
    <property type="entry name" value="DNA breaking-rejoining enzymes"/>
    <property type="match status" value="1"/>
</dbReference>
<dbReference type="InterPro" id="IPR025166">
    <property type="entry name" value="Integrase_DNA_bind_dom"/>
</dbReference>
<evidence type="ECO:0000256" key="3">
    <source>
        <dbReference type="ARBA" id="ARBA00023172"/>
    </source>
</evidence>
<keyword evidence="2" id="KW-0229">DNA integration</keyword>
<dbReference type="GO" id="GO:0006310">
    <property type="term" value="P:DNA recombination"/>
    <property type="evidence" value="ECO:0007669"/>
    <property type="project" value="UniProtKB-KW"/>
</dbReference>
<feature type="compositionally biased region" description="Basic and acidic residues" evidence="4">
    <location>
        <begin position="8"/>
        <end position="21"/>
    </location>
</feature>
<feature type="region of interest" description="Disordered" evidence="4">
    <location>
        <begin position="1"/>
        <end position="21"/>
    </location>
</feature>
<protein>
    <recommendedName>
        <fullName evidence="5">Integrase DNA-binding domain-containing protein</fullName>
    </recommendedName>
</protein>
<feature type="domain" description="Integrase DNA-binding" evidence="5">
    <location>
        <begin position="18"/>
        <end position="115"/>
    </location>
</feature>
<dbReference type="AlphaFoldDB" id="A0A809XH81"/>
<name>A0A809XH81_9BRAD</name>
<feature type="region of interest" description="Disordered" evidence="4">
    <location>
        <begin position="440"/>
        <end position="465"/>
    </location>
</feature>
<evidence type="ECO:0000256" key="1">
    <source>
        <dbReference type="ARBA" id="ARBA00008857"/>
    </source>
</evidence>
<dbReference type="Gene3D" id="1.10.443.10">
    <property type="entry name" value="Intergrase catalytic core"/>
    <property type="match status" value="1"/>
</dbReference>
<dbReference type="PANTHER" id="PTHR30629:SF2">
    <property type="entry name" value="PROPHAGE INTEGRASE INTS-RELATED"/>
    <property type="match status" value="1"/>
</dbReference>